<keyword evidence="2" id="KW-1185">Reference proteome</keyword>
<accession>A0ACC0VJ62</accession>
<dbReference type="EMBL" id="CM047587">
    <property type="protein sequence ID" value="KAI9906524.1"/>
    <property type="molecule type" value="Genomic_DNA"/>
</dbReference>
<protein>
    <submittedName>
        <fullName evidence="1">Uncharacterized protein</fullName>
    </submittedName>
</protein>
<evidence type="ECO:0000313" key="1">
    <source>
        <dbReference type="EMBL" id="KAI9906524.1"/>
    </source>
</evidence>
<evidence type="ECO:0000313" key="2">
    <source>
        <dbReference type="Proteomes" id="UP001163321"/>
    </source>
</evidence>
<gene>
    <name evidence="1" type="ORF">PsorP6_003236</name>
</gene>
<name>A0ACC0VJ62_9STRA</name>
<sequence>MGHDEFQRKLAAAERTGTRDRYVDLMQYARKENIRAPRAILRVGNVLVTKHRRGLGDELWNIYEQTFLAALDGQDETVAEVRFSPCCGRCGLNVLVAVACPSLRLDPQMCLHELTRKFPRSARVARLRGMHLEHQGEWDEALTLYNELLEANGANTAVLKRKIAVLKAQGKTRDVVHALNDYLRLFGTDPAAVRVLHRPFFFFLTTCVDPSPGRGSGQS</sequence>
<proteinExistence type="predicted"/>
<comment type="caution">
    <text evidence="1">The sequence shown here is derived from an EMBL/GenBank/DDBJ whole genome shotgun (WGS) entry which is preliminary data.</text>
</comment>
<dbReference type="Proteomes" id="UP001163321">
    <property type="component" value="Chromosome 8"/>
</dbReference>
<reference evidence="1 2" key="1">
    <citation type="journal article" date="2022" name="bioRxiv">
        <title>The genome of the oomycete Peronosclerospora sorghi, a cosmopolitan pathogen of maize and sorghum, is inflated with dispersed pseudogenes.</title>
        <authorList>
            <person name="Fletcher K."/>
            <person name="Martin F."/>
            <person name="Isakeit T."/>
            <person name="Cavanaugh K."/>
            <person name="Magill C."/>
            <person name="Michelmore R."/>
        </authorList>
    </citation>
    <scope>NUCLEOTIDE SEQUENCE [LARGE SCALE GENOMIC DNA]</scope>
    <source>
        <strain evidence="1">P6</strain>
    </source>
</reference>
<organism evidence="1 2">
    <name type="scientific">Peronosclerospora sorghi</name>
    <dbReference type="NCBI Taxonomy" id="230839"/>
    <lineage>
        <taxon>Eukaryota</taxon>
        <taxon>Sar</taxon>
        <taxon>Stramenopiles</taxon>
        <taxon>Oomycota</taxon>
        <taxon>Peronosporomycetes</taxon>
        <taxon>Peronosporales</taxon>
        <taxon>Peronosporaceae</taxon>
        <taxon>Peronosclerospora</taxon>
    </lineage>
</organism>